<dbReference type="GO" id="GO:0008270">
    <property type="term" value="F:zinc ion binding"/>
    <property type="evidence" value="ECO:0007669"/>
    <property type="project" value="UniProtKB-KW"/>
</dbReference>
<keyword evidence="8 16" id="KW-0862">Zinc</keyword>
<evidence type="ECO:0000256" key="16">
    <source>
        <dbReference type="HAMAP-Rule" id="MF_04006"/>
    </source>
</evidence>
<evidence type="ECO:0000256" key="10">
    <source>
        <dbReference type="ARBA" id="ARBA00023125"/>
    </source>
</evidence>
<dbReference type="InterPro" id="IPR038575">
    <property type="entry name" value="E6_sf"/>
</dbReference>
<dbReference type="GO" id="GO:0052170">
    <property type="term" value="P:symbiont-mediated suppression of host innate immune response"/>
    <property type="evidence" value="ECO:0007669"/>
    <property type="project" value="UniProtKB-KW"/>
</dbReference>
<name>A0A385PJE2_9PAPI</name>
<keyword evidence="4 16" id="KW-0945">Host-virus interaction</keyword>
<dbReference type="GO" id="GO:0052150">
    <property type="term" value="P:symbiont-mediated perturbation of host apoptosis"/>
    <property type="evidence" value="ECO:0007669"/>
    <property type="project" value="UniProtKB-KW"/>
</dbReference>
<keyword evidence="13 16" id="KW-1035">Host cytoplasm</keyword>
<organism evidence="18">
    <name type="scientific">Human papillomavirus</name>
    <dbReference type="NCBI Taxonomy" id="10566"/>
    <lineage>
        <taxon>Viruses</taxon>
        <taxon>Monodnaviria</taxon>
        <taxon>Shotokuvirae</taxon>
        <taxon>Cossaviricota</taxon>
        <taxon>Papovaviricetes</taxon>
        <taxon>Zurhausenvirales</taxon>
        <taxon>Papillomaviridae</taxon>
    </lineage>
</organism>
<keyword evidence="3 16" id="KW-1048">Host nucleus</keyword>
<dbReference type="GO" id="GO:0003677">
    <property type="term" value="F:DNA binding"/>
    <property type="evidence" value="ECO:0007669"/>
    <property type="project" value="UniProtKB-UniRule"/>
</dbReference>
<comment type="subunit">
    <text evidence="16">Forms homodimers. Interacts with ubiquitin-protein ligase UBE3A/E6-AP; this interaction stimulates UBE3A ubiquitin activity. Interacts with host BAK1.</text>
</comment>
<keyword evidence="2 16" id="KW-0244">Early protein</keyword>
<evidence type="ECO:0000256" key="14">
    <source>
        <dbReference type="ARBA" id="ARBA00023280"/>
    </source>
</evidence>
<protein>
    <recommendedName>
        <fullName evidence="16 17">Protein E6</fullName>
    </recommendedName>
</protein>
<dbReference type="EMBL" id="MH777279">
    <property type="protein sequence ID" value="AYA94140.1"/>
    <property type="molecule type" value="Genomic_DNA"/>
</dbReference>
<sequence length="139" mass="16354">MEEHFPRSLDDYCKTFEIDFFTLRLPCIFCGFYAGIQDLASFYSKRLSIVWRSKRPFVCCMKCVRHSAIVEREKYCQCCVKCADLDAVVGRSLRDIVIRCISCYGLLDYAEKIDACVSERLVYLIRGHWRTECRECVEK</sequence>
<evidence type="ECO:0000256" key="7">
    <source>
        <dbReference type="ARBA" id="ARBA00022771"/>
    </source>
</evidence>
<evidence type="ECO:0000313" key="19">
    <source>
        <dbReference type="EMBL" id="QDH76384.1"/>
    </source>
</evidence>
<dbReference type="SUPFAM" id="SSF161229">
    <property type="entry name" value="E6 C-terminal domain-like"/>
    <property type="match status" value="2"/>
</dbReference>
<keyword evidence="6 16" id="KW-0479">Metal-binding</keyword>
<keyword evidence="10 16" id="KW-0238">DNA-binding</keyword>
<keyword evidence="15 16" id="KW-1119">Modulation of host cell apoptosis by virus</keyword>
<dbReference type="InterPro" id="IPR001334">
    <property type="entry name" value="E6"/>
</dbReference>
<evidence type="ECO:0000256" key="9">
    <source>
        <dbReference type="ARBA" id="ARBA00023015"/>
    </source>
</evidence>
<keyword evidence="14 16" id="KW-0899">Viral immunoevasion</keyword>
<dbReference type="HAMAP" id="MF_04006">
    <property type="entry name" value="HPV_E6"/>
    <property type="match status" value="1"/>
</dbReference>
<proteinExistence type="inferred from homology"/>
<evidence type="ECO:0000256" key="8">
    <source>
        <dbReference type="ARBA" id="ARBA00022833"/>
    </source>
</evidence>
<keyword evidence="11 16" id="KW-0010">Activator</keyword>
<evidence type="ECO:0000256" key="4">
    <source>
        <dbReference type="ARBA" id="ARBA00022581"/>
    </source>
</evidence>
<comment type="function">
    <text evidence="16">Plays a major role in the induction and maintenance of cellular transformation. E6 associates with host UBE3A/E6-AP ubiquitin-protein ligase and modulates its activity. Protects host keratinocytes from apoptosis by mediating the degradation of host BAK1. May also inhibit host immune response.</text>
</comment>
<keyword evidence="9 16" id="KW-0805">Transcription regulation</keyword>
<accession>A0A385PJE2</accession>
<dbReference type="GO" id="GO:0006355">
    <property type="term" value="P:regulation of DNA-templated transcription"/>
    <property type="evidence" value="ECO:0007669"/>
    <property type="project" value="UniProtKB-UniRule"/>
</dbReference>
<evidence type="ECO:0000256" key="12">
    <source>
        <dbReference type="ARBA" id="ARBA00023163"/>
    </source>
</evidence>
<comment type="subcellular location">
    <subcellularLocation>
        <location evidence="16 17">Host cytoplasm</location>
    </subcellularLocation>
    <subcellularLocation>
        <location evidence="16 17">Host nucleus</location>
    </subcellularLocation>
</comment>
<keyword evidence="5 16" id="KW-1090">Inhibition of host innate immune response by virus</keyword>
<keyword evidence="7 16" id="KW-0863">Zinc-finger</keyword>
<evidence type="ECO:0000256" key="11">
    <source>
        <dbReference type="ARBA" id="ARBA00023159"/>
    </source>
</evidence>
<evidence type="ECO:0000256" key="3">
    <source>
        <dbReference type="ARBA" id="ARBA00022562"/>
    </source>
</evidence>
<evidence type="ECO:0000256" key="1">
    <source>
        <dbReference type="ARBA" id="ARBA00006346"/>
    </source>
</evidence>
<comment type="caution">
    <text evidence="16">Lacks conserved residue(s) required for the propagation of feature annotation.</text>
</comment>
<dbReference type="Gene3D" id="3.30.240.40">
    <property type="entry name" value="E6 early regulatory protein"/>
    <property type="match status" value="2"/>
</dbReference>
<evidence type="ECO:0000256" key="15">
    <source>
        <dbReference type="ARBA" id="ARBA00023323"/>
    </source>
</evidence>
<feature type="zinc finger region" evidence="16">
    <location>
        <begin position="100"/>
        <end position="136"/>
    </location>
</feature>
<comment type="similarity">
    <text evidence="1 16 17">Belongs to the papillomaviridae E6 protein family.</text>
</comment>
<evidence type="ECO:0000256" key="13">
    <source>
        <dbReference type="ARBA" id="ARBA00023200"/>
    </source>
</evidence>
<gene>
    <name evidence="16 19" type="primary">E6</name>
</gene>
<feature type="zinc finger region" evidence="16">
    <location>
        <begin position="27"/>
        <end position="63"/>
    </location>
</feature>
<dbReference type="GO" id="GO:0039502">
    <property type="term" value="P:symbiont-mediated suppression of host type I interferon-mediated signaling pathway"/>
    <property type="evidence" value="ECO:0007669"/>
    <property type="project" value="UniProtKB-UniRule"/>
</dbReference>
<evidence type="ECO:0000256" key="2">
    <source>
        <dbReference type="ARBA" id="ARBA00022518"/>
    </source>
</evidence>
<dbReference type="EMBL" id="MK645900">
    <property type="protein sequence ID" value="QDH76384.1"/>
    <property type="molecule type" value="Genomic_DNA"/>
</dbReference>
<keyword evidence="12 16" id="KW-0804">Transcription</keyword>
<dbReference type="GO" id="GO:0042025">
    <property type="term" value="C:host cell nucleus"/>
    <property type="evidence" value="ECO:0007669"/>
    <property type="project" value="UniProtKB-SubCell"/>
</dbReference>
<reference evidence="19" key="2">
    <citation type="submission" date="2019-03" db="EMBL/GenBank/DDBJ databases">
        <title>Eukaryotic DNA viruses identified in human oral virome.</title>
        <authorList>
            <person name="Parras-Molto M."/>
            <person name="Lopez-Bueno A."/>
        </authorList>
    </citation>
    <scope>NUCLEOTIDE SEQUENCE</scope>
    <source>
        <strain evidence="19">Type 207</strain>
    </source>
</reference>
<dbReference type="GO" id="GO:0006351">
    <property type="term" value="P:DNA-templated transcription"/>
    <property type="evidence" value="ECO:0007669"/>
    <property type="project" value="UniProtKB-UniRule"/>
</dbReference>
<reference evidence="18" key="1">
    <citation type="journal article" date="2018" name="Nat. Med.">
        <title>Expanded skin virome in DOCK8-deficient patients.</title>
        <authorList>
            <consortium name="NISC Comparative Sequencing Program"/>
            <person name="Tirosh O."/>
            <person name="Conlan S."/>
            <person name="Deming C."/>
            <person name="Lee-Lin S.Q."/>
            <person name="Huang X."/>
            <person name="Su H.C."/>
            <person name="Freeman A.F."/>
            <person name="Segre J.A."/>
            <person name="Kong H.H."/>
        </authorList>
    </citation>
    <scope>NUCLEOTIDE SEQUENCE</scope>
    <source>
        <strain evidence="18">HPV-mSK_137</strain>
    </source>
</reference>
<dbReference type="GO" id="GO:0039648">
    <property type="term" value="P:symbiont-mediated perturbation of host ubiquitin-like protein modification"/>
    <property type="evidence" value="ECO:0007669"/>
    <property type="project" value="UniProtKB-UniRule"/>
</dbReference>
<dbReference type="Pfam" id="PF00518">
    <property type="entry name" value="E6"/>
    <property type="match status" value="1"/>
</dbReference>
<evidence type="ECO:0000313" key="18">
    <source>
        <dbReference type="EMBL" id="AYA94140.1"/>
    </source>
</evidence>
<evidence type="ECO:0000256" key="17">
    <source>
        <dbReference type="RuleBase" id="RU363123"/>
    </source>
</evidence>
<evidence type="ECO:0000256" key="6">
    <source>
        <dbReference type="ARBA" id="ARBA00022723"/>
    </source>
</evidence>
<dbReference type="GO" id="GO:0030430">
    <property type="term" value="C:host cell cytoplasm"/>
    <property type="evidence" value="ECO:0007669"/>
    <property type="project" value="UniProtKB-SubCell"/>
</dbReference>
<evidence type="ECO:0000256" key="5">
    <source>
        <dbReference type="ARBA" id="ARBA00022632"/>
    </source>
</evidence>